<feature type="compositionally biased region" description="Low complexity" evidence="1">
    <location>
        <begin position="582"/>
        <end position="596"/>
    </location>
</feature>
<feature type="region of interest" description="Disordered" evidence="1">
    <location>
        <begin position="581"/>
        <end position="658"/>
    </location>
</feature>
<comment type="caution">
    <text evidence="3">The sequence shown here is derived from an EMBL/GenBank/DDBJ whole genome shotgun (WGS) entry which is preliminary data.</text>
</comment>
<keyword evidence="3" id="KW-0282">Flagellum</keyword>
<dbReference type="CDD" id="cd17470">
    <property type="entry name" value="T3SS_Flik_C"/>
    <property type="match status" value="1"/>
</dbReference>
<feature type="compositionally biased region" description="Polar residues" evidence="1">
    <location>
        <begin position="112"/>
        <end position="123"/>
    </location>
</feature>
<dbReference type="EMBL" id="JAJUBC010000004">
    <property type="protein sequence ID" value="MDD1792452.1"/>
    <property type="molecule type" value="Genomic_DNA"/>
</dbReference>
<protein>
    <submittedName>
        <fullName evidence="3">Flagellar hook-length control protein FliK</fullName>
    </submittedName>
</protein>
<organism evidence="3 4">
    <name type="scientific">Enterovibrio gelatinilyticus</name>
    <dbReference type="NCBI Taxonomy" id="2899819"/>
    <lineage>
        <taxon>Bacteria</taxon>
        <taxon>Pseudomonadati</taxon>
        <taxon>Pseudomonadota</taxon>
        <taxon>Gammaproteobacteria</taxon>
        <taxon>Vibrionales</taxon>
        <taxon>Vibrionaceae</taxon>
        <taxon>Enterovibrio</taxon>
    </lineage>
</organism>
<gene>
    <name evidence="3" type="ORF">LRP50_04835</name>
</gene>
<evidence type="ECO:0000259" key="2">
    <source>
        <dbReference type="Pfam" id="PF02120"/>
    </source>
</evidence>
<reference evidence="3" key="1">
    <citation type="submission" date="2021-12" db="EMBL/GenBank/DDBJ databases">
        <title>Enterovibrio ZSDZ35 sp. nov. and Enterovibrio ZSDZ42 sp. nov., isolated from coastal seawater in Qingdao.</title>
        <authorList>
            <person name="Zhang P."/>
        </authorList>
    </citation>
    <scope>NUCLEOTIDE SEQUENCE</scope>
    <source>
        <strain evidence="3">ZSDZ42</strain>
    </source>
</reference>
<dbReference type="InterPro" id="IPR038610">
    <property type="entry name" value="FliK-like_C_sf"/>
</dbReference>
<dbReference type="PANTHER" id="PTHR37533">
    <property type="entry name" value="FLAGELLAR HOOK-LENGTH CONTROL PROTEIN"/>
    <property type="match status" value="1"/>
</dbReference>
<dbReference type="PANTHER" id="PTHR37533:SF2">
    <property type="entry name" value="FLAGELLAR HOOK-LENGTH CONTROL PROTEIN"/>
    <property type="match status" value="1"/>
</dbReference>
<dbReference type="Pfam" id="PF02120">
    <property type="entry name" value="Flg_hook"/>
    <property type="match status" value="1"/>
</dbReference>
<feature type="region of interest" description="Disordered" evidence="1">
    <location>
        <begin position="1"/>
        <end position="30"/>
    </location>
</feature>
<feature type="compositionally biased region" description="Basic and acidic residues" evidence="1">
    <location>
        <begin position="630"/>
        <end position="641"/>
    </location>
</feature>
<dbReference type="Proteomes" id="UP001149400">
    <property type="component" value="Unassembled WGS sequence"/>
</dbReference>
<dbReference type="RefSeq" id="WP_274163358.1">
    <property type="nucleotide sequence ID" value="NZ_JAJUBC010000004.1"/>
</dbReference>
<evidence type="ECO:0000313" key="3">
    <source>
        <dbReference type="EMBL" id="MDD1792452.1"/>
    </source>
</evidence>
<keyword evidence="3" id="KW-0969">Cilium</keyword>
<feature type="domain" description="Flagellar hook-length control protein-like C-terminal" evidence="2">
    <location>
        <begin position="519"/>
        <end position="600"/>
    </location>
</feature>
<feature type="compositionally biased region" description="Low complexity" evidence="1">
    <location>
        <begin position="1"/>
        <end position="18"/>
    </location>
</feature>
<dbReference type="InterPro" id="IPR021136">
    <property type="entry name" value="Flagellar_hook_control-like_C"/>
</dbReference>
<dbReference type="InterPro" id="IPR052563">
    <property type="entry name" value="FliK"/>
</dbReference>
<evidence type="ECO:0000256" key="1">
    <source>
        <dbReference type="SAM" id="MobiDB-lite"/>
    </source>
</evidence>
<keyword evidence="3" id="KW-0966">Cell projection</keyword>
<accession>A0ABT5QWR2</accession>
<evidence type="ECO:0000313" key="4">
    <source>
        <dbReference type="Proteomes" id="UP001149400"/>
    </source>
</evidence>
<proteinExistence type="predicted"/>
<sequence length="658" mass="68042">MNQSSFLLSGVSSSKASLGEGKAVLSPEVSESEGEGFFAQLAQLVSGDGETTDLASDVALAEGDAVSEEAISDVLLKSMATGEGEAANSAAGEDADILALKGEILDAEGVPTETTDGKQTNSKVSEDAALALKSDQTEDNADAPPTKQLAKQDGEALLARLNESNQALKSDANPAAKGTAALGDEANVVLEGKSLPSDADIKEMAKQAFLAEQGGKAVNRQNAGVEEEAVSQNKPMMMTENGQPVAIKPLVSDAEKAAQTGQIISEADVAPEMLGDELVVSQSGLGVVKAPADALIPEQVAAATPENLSVAERAALAAAMASTGSMVHNGATTPTLEGEVSPEMLAKTGVPFELLPKNQQEAMMRAQALTAQAAPLTADGDTASLLTELGPRGVAAQSQVNMTQAASAVQAAVNPMAAQAQTPTAMSAFAAIPWAPAVQGEAQPQLVTGNPALDAATASTITETVRPGSETKTDQFAQQLATSFGNQGSTTAARLDTTVAQTPLQMSQNQTEAANALSERVNVMLSKNLKHVDIRLDPPELGRMQIKLSMNQDQANVQFTVANQAARELVEQSMPRLREMMQQQGLQLSQSSVQQQDAGGRQSFAGNQTQQGDGQGGSGGKNDSSSIGRGDGDQEIERSSANHELYVNSSKDRVDYYA</sequence>
<feature type="region of interest" description="Disordered" evidence="1">
    <location>
        <begin position="108"/>
        <end position="128"/>
    </location>
</feature>
<keyword evidence="4" id="KW-1185">Reference proteome</keyword>
<name>A0ABT5QWR2_9GAMM</name>
<dbReference type="Gene3D" id="3.30.750.140">
    <property type="match status" value="1"/>
</dbReference>